<dbReference type="Pfam" id="PF00651">
    <property type="entry name" value="BTB"/>
    <property type="match status" value="1"/>
</dbReference>
<dbReference type="VEuPathDB" id="VectorBase:SCAU004614"/>
<evidence type="ECO:0000313" key="3">
    <source>
        <dbReference type="Proteomes" id="UP000095300"/>
    </source>
</evidence>
<dbReference type="InterPro" id="IPR000210">
    <property type="entry name" value="BTB/POZ_dom"/>
</dbReference>
<keyword evidence="3" id="KW-1185">Reference proteome</keyword>
<dbReference type="Gene3D" id="1.25.40.420">
    <property type="match status" value="1"/>
</dbReference>
<dbReference type="AlphaFoldDB" id="A0A1I8P3T8"/>
<dbReference type="InterPro" id="IPR011333">
    <property type="entry name" value="SKP1/BTB/POZ_sf"/>
</dbReference>
<protein>
    <recommendedName>
        <fullName evidence="1">BTB domain-containing protein</fullName>
    </recommendedName>
</protein>
<evidence type="ECO:0000259" key="1">
    <source>
        <dbReference type="PROSITE" id="PS50097"/>
    </source>
</evidence>
<sequence length="396" mass="45317">MSPNEYRLNIQINSEEQLQLYLKVEKLRTTVYHFTCRCLELPLFQICALHQSPELKTNPHNGNGSLWYCQRVKVTNISYTWEIQNFSSIMGETTSSVFNSPEWSNTKWKLAISKIGIIVIIKLQLVCSDHSTVKFKFKTGIVNAENEPILATMGGPTFCKASPKDVFIFTQSMEVEDLHQNSRPMIVKDTIKVLCDITMVMDIMDLQSNDDMTSLTECPLFEDMGKLLQSGKFSDVILAVAGKELKAHKNILSLRSEVFAAMFDYEQLQENTSNRVVIDDMDYDIVSELLTYIYTNKCPNIEEMAFDLIFAADKYALKNLKIMCESVLHRNMNLDTAISVLILADRHNSQMLKLKTIHFIKANIIQIMKTSSWQIVISDYALAHLVEEIRNYNGCI</sequence>
<feature type="domain" description="BTB" evidence="1">
    <location>
        <begin position="234"/>
        <end position="297"/>
    </location>
</feature>
<dbReference type="SUPFAM" id="SSF49599">
    <property type="entry name" value="TRAF domain-like"/>
    <property type="match status" value="1"/>
</dbReference>
<dbReference type="EnsemblMetazoa" id="SCAU004614-RA">
    <property type="protein sequence ID" value="SCAU004614-PA"/>
    <property type="gene ID" value="SCAU004614"/>
</dbReference>
<dbReference type="PANTHER" id="PTHR24413">
    <property type="entry name" value="SPECKLE-TYPE POZ PROTEIN"/>
    <property type="match status" value="1"/>
</dbReference>
<name>A0A1I8P3T8_STOCA</name>
<accession>A0A1I8P3T8</accession>
<dbReference type="Gene3D" id="2.60.210.10">
    <property type="entry name" value="Apoptosis, Tumor Necrosis Factor Receptor Associated Protein 2, Chain A"/>
    <property type="match status" value="1"/>
</dbReference>
<gene>
    <name evidence="2" type="primary">106085832</name>
</gene>
<dbReference type="FunFam" id="3.30.710.10:FF:000159">
    <property type="entry name" value="Speckle-type POZ protein B"/>
    <property type="match status" value="1"/>
</dbReference>
<dbReference type="SUPFAM" id="SSF54695">
    <property type="entry name" value="POZ domain"/>
    <property type="match status" value="1"/>
</dbReference>
<reference evidence="2" key="1">
    <citation type="submission" date="2020-05" db="UniProtKB">
        <authorList>
            <consortium name="EnsemblMetazoa"/>
        </authorList>
    </citation>
    <scope>IDENTIFICATION</scope>
    <source>
        <strain evidence="2">USDA</strain>
    </source>
</reference>
<dbReference type="PROSITE" id="PS50097">
    <property type="entry name" value="BTB"/>
    <property type="match status" value="1"/>
</dbReference>
<dbReference type="OrthoDB" id="6359816at2759"/>
<dbReference type="InterPro" id="IPR008974">
    <property type="entry name" value="TRAF-like"/>
</dbReference>
<dbReference type="Gene3D" id="3.30.710.10">
    <property type="entry name" value="Potassium Channel Kv1.1, Chain A"/>
    <property type="match status" value="1"/>
</dbReference>
<dbReference type="Proteomes" id="UP000095300">
    <property type="component" value="Unassembled WGS sequence"/>
</dbReference>
<dbReference type="STRING" id="35570.A0A1I8P3T8"/>
<dbReference type="KEGG" id="scac:106085832"/>
<evidence type="ECO:0000313" key="2">
    <source>
        <dbReference type="EnsemblMetazoa" id="SCAU004614-PA"/>
    </source>
</evidence>
<organism evidence="2 3">
    <name type="scientific">Stomoxys calcitrans</name>
    <name type="common">Stable fly</name>
    <name type="synonym">Conops calcitrans</name>
    <dbReference type="NCBI Taxonomy" id="35570"/>
    <lineage>
        <taxon>Eukaryota</taxon>
        <taxon>Metazoa</taxon>
        <taxon>Ecdysozoa</taxon>
        <taxon>Arthropoda</taxon>
        <taxon>Hexapoda</taxon>
        <taxon>Insecta</taxon>
        <taxon>Pterygota</taxon>
        <taxon>Neoptera</taxon>
        <taxon>Endopterygota</taxon>
        <taxon>Diptera</taxon>
        <taxon>Brachycera</taxon>
        <taxon>Muscomorpha</taxon>
        <taxon>Muscoidea</taxon>
        <taxon>Muscidae</taxon>
        <taxon>Stomoxys</taxon>
    </lineage>
</organism>
<proteinExistence type="predicted"/>
<dbReference type="SMART" id="SM00225">
    <property type="entry name" value="BTB"/>
    <property type="match status" value="1"/>
</dbReference>